<reference evidence="9 11" key="1">
    <citation type="submission" date="2017-12" db="EMBL/GenBank/DDBJ databases">
        <title>Complete genome sequence of Herbivorax saccincola GGR1, a novel Cellulosome-producing hydrolytic bacterium in a thermophilic biogas plant, established by Illumina and Nanopore MinION sequencing.</title>
        <authorList>
            <person name="Pechtl A."/>
            <person name="Ruckert C."/>
            <person name="Koeck D.E."/>
            <person name="Maus I."/>
            <person name="Winkler A."/>
            <person name="Kalinowski J."/>
            <person name="Puhler A."/>
            <person name="Schwarz W.W."/>
            <person name="Zverlov V.V."/>
            <person name="Schluter A."/>
            <person name="Liebl W."/>
        </authorList>
    </citation>
    <scope>NUCLEOTIDE SEQUENCE [LARGE SCALE GENOMIC DNA]</scope>
    <source>
        <strain evidence="9">GGR1</strain>
        <strain evidence="11">SR1</strain>
    </source>
</reference>
<evidence type="ECO:0000313" key="12">
    <source>
        <dbReference type="Proteomes" id="UP000239720"/>
    </source>
</evidence>
<proteinExistence type="predicted"/>
<evidence type="ECO:0000256" key="6">
    <source>
        <dbReference type="ARBA" id="ARBA00023125"/>
    </source>
</evidence>
<evidence type="ECO:0000256" key="4">
    <source>
        <dbReference type="ARBA" id="ARBA00022806"/>
    </source>
</evidence>
<evidence type="ECO:0000313" key="10">
    <source>
        <dbReference type="EMBL" id="PQQ68082.1"/>
    </source>
</evidence>
<evidence type="ECO:0000256" key="5">
    <source>
        <dbReference type="ARBA" id="ARBA00022840"/>
    </source>
</evidence>
<dbReference type="RefSeq" id="WP_101302476.1">
    <property type="nucleotide sequence ID" value="NZ_CP025197.1"/>
</dbReference>
<evidence type="ECO:0000313" key="11">
    <source>
        <dbReference type="Proteomes" id="UP000233534"/>
    </source>
</evidence>
<dbReference type="GO" id="GO:0005524">
    <property type="term" value="F:ATP binding"/>
    <property type="evidence" value="ECO:0007669"/>
    <property type="project" value="UniProtKB-KW"/>
</dbReference>
<keyword evidence="5" id="KW-0067">ATP-binding</keyword>
<reference evidence="10 12" key="2">
    <citation type="journal article" date="2018" name="Syst. Appl. Microbiol.">
        <title>Characterization and high-quality draft genome sequence of Herbivorax saccincola A7, an anaerobic, alkaliphilic, thermophilic, cellulolytic, and xylanolytic bacterium.</title>
        <authorList>
            <person name="Aikawa S."/>
            <person name="Baramee S."/>
            <person name="Sermsathanaswadi J."/>
            <person name="Thianheng P."/>
            <person name="Tachaapaikoon C."/>
            <person name="Shikata A."/>
            <person name="Waeonukul R."/>
            <person name="Pason P."/>
            <person name="Ratanakhanokchai K."/>
            <person name="Kosugi A."/>
        </authorList>
    </citation>
    <scope>NUCLEOTIDE SEQUENCE [LARGE SCALE GENOMIC DNA]</scope>
    <source>
        <strain evidence="10 12">A7</strain>
    </source>
</reference>
<keyword evidence="6" id="KW-0238">DNA-binding</keyword>
<dbReference type="GO" id="GO:0003677">
    <property type="term" value="F:DNA binding"/>
    <property type="evidence" value="ECO:0007669"/>
    <property type="project" value="UniProtKB-KW"/>
</dbReference>
<keyword evidence="7" id="KW-0234">DNA repair</keyword>
<keyword evidence="4" id="KW-0347">Helicase</keyword>
<organism evidence="9 11">
    <name type="scientific">Acetivibrio saccincola</name>
    <dbReference type="NCBI Taxonomy" id="1677857"/>
    <lineage>
        <taxon>Bacteria</taxon>
        <taxon>Bacillati</taxon>
        <taxon>Bacillota</taxon>
        <taxon>Clostridia</taxon>
        <taxon>Eubacteriales</taxon>
        <taxon>Oscillospiraceae</taxon>
        <taxon>Acetivibrio</taxon>
    </lineage>
</organism>
<dbReference type="InterPro" id="IPR011604">
    <property type="entry name" value="PDDEXK-like_dom_sf"/>
</dbReference>
<dbReference type="Pfam" id="PF12705">
    <property type="entry name" value="PDDEXK_1"/>
    <property type="match status" value="1"/>
</dbReference>
<dbReference type="KEGG" id="hsc:HVS_11560"/>
<dbReference type="EMBL" id="CP025197">
    <property type="protein sequence ID" value="AUG58203.1"/>
    <property type="molecule type" value="Genomic_DNA"/>
</dbReference>
<evidence type="ECO:0000256" key="3">
    <source>
        <dbReference type="ARBA" id="ARBA00022801"/>
    </source>
</evidence>
<evidence type="ECO:0000259" key="8">
    <source>
        <dbReference type="Pfam" id="PF12705"/>
    </source>
</evidence>
<dbReference type="EMBL" id="NEMB01000003">
    <property type="protein sequence ID" value="PQQ68082.1"/>
    <property type="molecule type" value="Genomic_DNA"/>
</dbReference>
<dbReference type="AlphaFoldDB" id="A0A2K9EJP5"/>
<keyword evidence="11" id="KW-1185">Reference proteome</keyword>
<dbReference type="GO" id="GO:0016787">
    <property type="term" value="F:hydrolase activity"/>
    <property type="evidence" value="ECO:0007669"/>
    <property type="project" value="UniProtKB-KW"/>
</dbReference>
<dbReference type="GO" id="GO:0004386">
    <property type="term" value="F:helicase activity"/>
    <property type="evidence" value="ECO:0007669"/>
    <property type="project" value="UniProtKB-KW"/>
</dbReference>
<gene>
    <name evidence="10" type="ORF">B9R14_15765</name>
    <name evidence="9" type="ORF">HVS_11560</name>
</gene>
<dbReference type="Proteomes" id="UP000233534">
    <property type="component" value="Chromosome"/>
</dbReference>
<protein>
    <submittedName>
        <fullName evidence="9">PD-(D/E)XK nuclease superfamily protein</fullName>
    </submittedName>
</protein>
<name>A0A2K9EJP5_9FIRM</name>
<dbReference type="OrthoDB" id="306181at2"/>
<accession>A0A2K9EJP5</accession>
<evidence type="ECO:0000256" key="1">
    <source>
        <dbReference type="ARBA" id="ARBA00022741"/>
    </source>
</evidence>
<feature type="domain" description="PD-(D/E)XK endonuclease-like" evidence="8">
    <location>
        <begin position="13"/>
        <end position="248"/>
    </location>
</feature>
<evidence type="ECO:0000256" key="2">
    <source>
        <dbReference type="ARBA" id="ARBA00022763"/>
    </source>
</evidence>
<dbReference type="InterPro" id="IPR038726">
    <property type="entry name" value="PDDEXK_AddAB-type"/>
</dbReference>
<keyword evidence="3" id="KW-0378">Hydrolase</keyword>
<dbReference type="Proteomes" id="UP000239720">
    <property type="component" value="Unassembled WGS sequence"/>
</dbReference>
<dbReference type="Gene3D" id="3.90.320.10">
    <property type="match status" value="1"/>
</dbReference>
<evidence type="ECO:0000256" key="7">
    <source>
        <dbReference type="ARBA" id="ARBA00023204"/>
    </source>
</evidence>
<sequence length="276" mass="34127">MKDLRFADYFLFTQHSLTTFEKCPLKFKKRYLENLKWDNYLGEEIRKRLEMGNNFHLMAYRYFQGIDPGITEDVEGYEELDSWITSLMRNFKKDEKKRYLPEYKLRMSKGILRLEANYDLIIIDGDNVEIWDWKTRVKDRENTKRDENFQRIRLERSLQTVVYLYVLKEGIKLLTQKEIPWENISMYYWQPEPKKMLAEINYSDKMHLDFERQLKDKIQRILEYDYSNFDKTLYKKSCTYCEFNWFCNNEKIDYKKMEEHEDFLDELAWDDIEELI</sequence>
<keyword evidence="1" id="KW-0547">Nucleotide-binding</keyword>
<keyword evidence="2" id="KW-0227">DNA damage</keyword>
<dbReference type="GO" id="GO:0006281">
    <property type="term" value="P:DNA repair"/>
    <property type="evidence" value="ECO:0007669"/>
    <property type="project" value="UniProtKB-KW"/>
</dbReference>
<evidence type="ECO:0000313" key="9">
    <source>
        <dbReference type="EMBL" id="AUG58203.1"/>
    </source>
</evidence>